<evidence type="ECO:0000256" key="4">
    <source>
        <dbReference type="ARBA" id="ARBA00022692"/>
    </source>
</evidence>
<feature type="transmembrane region" description="Helical" evidence="7">
    <location>
        <begin position="148"/>
        <end position="169"/>
    </location>
</feature>
<keyword evidence="6 7" id="KW-0472">Membrane</keyword>
<dbReference type="OrthoDB" id="3285778at2"/>
<evidence type="ECO:0000256" key="5">
    <source>
        <dbReference type="ARBA" id="ARBA00022989"/>
    </source>
</evidence>
<proteinExistence type="predicted"/>
<evidence type="ECO:0000256" key="2">
    <source>
        <dbReference type="ARBA" id="ARBA00022448"/>
    </source>
</evidence>
<dbReference type="InterPro" id="IPR050171">
    <property type="entry name" value="MFS_Transporters"/>
</dbReference>
<evidence type="ECO:0000256" key="1">
    <source>
        <dbReference type="ARBA" id="ARBA00004651"/>
    </source>
</evidence>
<dbReference type="EMBL" id="NQMS01000001">
    <property type="protein sequence ID" value="PAV98392.1"/>
    <property type="molecule type" value="Genomic_DNA"/>
</dbReference>
<dbReference type="RefSeq" id="WP_039189026.1">
    <property type="nucleotide sequence ID" value="NZ_CAUFSP010000003.1"/>
</dbReference>
<name>A0A2A2MHF0_9GAMM</name>
<gene>
    <name evidence="8" type="ORF">CJD50_02670</name>
</gene>
<protein>
    <submittedName>
        <fullName evidence="8">MFS transporter</fullName>
    </submittedName>
</protein>
<comment type="subcellular location">
    <subcellularLocation>
        <location evidence="1">Cell membrane</location>
        <topology evidence="1">Multi-pass membrane protein</topology>
    </subcellularLocation>
</comment>
<dbReference type="Pfam" id="PF07690">
    <property type="entry name" value="MFS_1"/>
    <property type="match status" value="1"/>
</dbReference>
<keyword evidence="9" id="KW-1185">Reference proteome</keyword>
<dbReference type="Proteomes" id="UP000218796">
    <property type="component" value="Unassembled WGS sequence"/>
</dbReference>
<keyword evidence="5 7" id="KW-1133">Transmembrane helix</keyword>
<dbReference type="PANTHER" id="PTHR23517:SF2">
    <property type="entry name" value="MULTIDRUG RESISTANCE PROTEIN MDTH"/>
    <property type="match status" value="1"/>
</dbReference>
<sequence>MKTKNKIVSIPLYANPRDLITGQSLFSGAFYLVVPFLVLFMHDSLRLSGEIIGLVVGLRFFAQQMMYIKSTQLAHSIGGKNLLLLGCFTQASGFLCLALASQPNLLITGALLTGIGGALFAPAKNLLMNEAGLGDHKLKTEKVQQLKNSVSIAGELGSIVGPLLGLWLVGLGFHVLAWGGVLIFVVAMIWLAKKLPASFYYPAMPDKKITWQTVLQNRRFLLFVLAYSSYLFSYSQLFLALPLTIRHLGGESQYIGLLFAFSVLISLLIQIGLRNFTSKKESQALVMGFATLSLAFLYMAFIAIRHQTTGWHGYLPLLMFVFFINCGQFLIVPAAKRIVTYFAAGNDTAPYYQALALSGGIVVLVGSPIVGELMELTRHSLTLAGLPWFFMALFPALSAIAIGLIFPTTPARAY</sequence>
<reference evidence="8 9" key="1">
    <citation type="submission" date="2017-08" db="EMBL/GenBank/DDBJ databases">
        <title>Draft Genome Sequence of Hafnia alvei CITHA-6 Isolated from Raw Bovine Milk.</title>
        <authorList>
            <person name="Culligan E.P."/>
            <person name="Mcsweeney A."/>
            <person name="O'Doherty C."/>
            <person name="Gleeson E."/>
            <person name="O'Riordan D."/>
            <person name="Sleator R.D."/>
        </authorList>
    </citation>
    <scope>NUCLEOTIDE SEQUENCE [LARGE SCALE GENOMIC DNA]</scope>
    <source>
        <strain evidence="8 9">CITHA-6</strain>
    </source>
</reference>
<evidence type="ECO:0000256" key="7">
    <source>
        <dbReference type="SAM" id="Phobius"/>
    </source>
</evidence>
<feature type="transmembrane region" description="Helical" evidence="7">
    <location>
        <begin position="285"/>
        <end position="305"/>
    </location>
</feature>
<keyword evidence="4 7" id="KW-0812">Transmembrane</keyword>
<keyword evidence="2" id="KW-0813">Transport</keyword>
<evidence type="ECO:0000256" key="3">
    <source>
        <dbReference type="ARBA" id="ARBA00022475"/>
    </source>
</evidence>
<feature type="transmembrane region" description="Helical" evidence="7">
    <location>
        <begin position="45"/>
        <end position="62"/>
    </location>
</feature>
<feature type="transmembrane region" description="Helical" evidence="7">
    <location>
        <begin position="253"/>
        <end position="273"/>
    </location>
</feature>
<feature type="transmembrane region" description="Helical" evidence="7">
    <location>
        <begin position="82"/>
        <end position="100"/>
    </location>
</feature>
<dbReference type="InterPro" id="IPR036259">
    <property type="entry name" value="MFS_trans_sf"/>
</dbReference>
<dbReference type="PANTHER" id="PTHR23517">
    <property type="entry name" value="RESISTANCE PROTEIN MDTM, PUTATIVE-RELATED-RELATED"/>
    <property type="match status" value="1"/>
</dbReference>
<feature type="transmembrane region" description="Helical" evidence="7">
    <location>
        <begin position="220"/>
        <end position="241"/>
    </location>
</feature>
<dbReference type="Gene3D" id="1.20.1250.20">
    <property type="entry name" value="MFS general substrate transporter like domains"/>
    <property type="match status" value="1"/>
</dbReference>
<feature type="transmembrane region" description="Helical" evidence="7">
    <location>
        <begin position="175"/>
        <end position="192"/>
    </location>
</feature>
<feature type="transmembrane region" description="Helical" evidence="7">
    <location>
        <begin position="20"/>
        <end position="39"/>
    </location>
</feature>
<organism evidence="8 9">
    <name type="scientific">Hafnia paralvei</name>
    <dbReference type="NCBI Taxonomy" id="546367"/>
    <lineage>
        <taxon>Bacteria</taxon>
        <taxon>Pseudomonadati</taxon>
        <taxon>Pseudomonadota</taxon>
        <taxon>Gammaproteobacteria</taxon>
        <taxon>Enterobacterales</taxon>
        <taxon>Hafniaceae</taxon>
        <taxon>Hafnia</taxon>
    </lineage>
</organism>
<accession>A0A2A2MHF0</accession>
<comment type="caution">
    <text evidence="8">The sequence shown here is derived from an EMBL/GenBank/DDBJ whole genome shotgun (WGS) entry which is preliminary data.</text>
</comment>
<evidence type="ECO:0000313" key="8">
    <source>
        <dbReference type="EMBL" id="PAV98392.1"/>
    </source>
</evidence>
<feature type="transmembrane region" description="Helical" evidence="7">
    <location>
        <begin position="106"/>
        <end position="127"/>
    </location>
</feature>
<evidence type="ECO:0000313" key="9">
    <source>
        <dbReference type="Proteomes" id="UP000218796"/>
    </source>
</evidence>
<feature type="transmembrane region" description="Helical" evidence="7">
    <location>
        <begin position="383"/>
        <end position="406"/>
    </location>
</feature>
<feature type="transmembrane region" description="Helical" evidence="7">
    <location>
        <begin position="311"/>
        <end position="331"/>
    </location>
</feature>
<dbReference type="InterPro" id="IPR011701">
    <property type="entry name" value="MFS"/>
</dbReference>
<keyword evidence="3" id="KW-1003">Cell membrane</keyword>
<dbReference type="GO" id="GO:0022857">
    <property type="term" value="F:transmembrane transporter activity"/>
    <property type="evidence" value="ECO:0007669"/>
    <property type="project" value="InterPro"/>
</dbReference>
<dbReference type="GO" id="GO:0005886">
    <property type="term" value="C:plasma membrane"/>
    <property type="evidence" value="ECO:0007669"/>
    <property type="project" value="UniProtKB-SubCell"/>
</dbReference>
<evidence type="ECO:0000256" key="6">
    <source>
        <dbReference type="ARBA" id="ARBA00023136"/>
    </source>
</evidence>
<feature type="transmembrane region" description="Helical" evidence="7">
    <location>
        <begin position="351"/>
        <end position="371"/>
    </location>
</feature>
<dbReference type="AlphaFoldDB" id="A0A2A2MHF0"/>
<dbReference type="SUPFAM" id="SSF103473">
    <property type="entry name" value="MFS general substrate transporter"/>
    <property type="match status" value="1"/>
</dbReference>